<protein>
    <submittedName>
        <fullName evidence="3">Aldo-keto reductase AKR2E4</fullName>
    </submittedName>
</protein>
<evidence type="ECO:0000256" key="1">
    <source>
        <dbReference type="SAM" id="SignalP"/>
    </source>
</evidence>
<dbReference type="SUPFAM" id="SSF51430">
    <property type="entry name" value="NAD(P)-linked oxidoreductase"/>
    <property type="match status" value="1"/>
</dbReference>
<dbReference type="InterPro" id="IPR023210">
    <property type="entry name" value="NADP_OxRdtase_dom"/>
</dbReference>
<gene>
    <name evidence="3" type="primary">akr2e</name>
    <name evidence="3" type="ORF">EVAR_36612_1</name>
</gene>
<evidence type="ECO:0000313" key="4">
    <source>
        <dbReference type="Proteomes" id="UP000299102"/>
    </source>
</evidence>
<dbReference type="Proteomes" id="UP000299102">
    <property type="component" value="Unassembled WGS sequence"/>
</dbReference>
<evidence type="ECO:0000313" key="3">
    <source>
        <dbReference type="EMBL" id="GBP89018.1"/>
    </source>
</evidence>
<dbReference type="GO" id="GO:0016491">
    <property type="term" value="F:oxidoreductase activity"/>
    <property type="evidence" value="ECO:0007669"/>
    <property type="project" value="InterPro"/>
</dbReference>
<dbReference type="PROSITE" id="PS00798">
    <property type="entry name" value="ALDOKETO_REDUCTASE_1"/>
    <property type="match status" value="1"/>
</dbReference>
<organism evidence="3 4">
    <name type="scientific">Eumeta variegata</name>
    <name type="common">Bagworm moth</name>
    <name type="synonym">Eumeta japonica</name>
    <dbReference type="NCBI Taxonomy" id="151549"/>
    <lineage>
        <taxon>Eukaryota</taxon>
        <taxon>Metazoa</taxon>
        <taxon>Ecdysozoa</taxon>
        <taxon>Arthropoda</taxon>
        <taxon>Hexapoda</taxon>
        <taxon>Insecta</taxon>
        <taxon>Pterygota</taxon>
        <taxon>Neoptera</taxon>
        <taxon>Endopterygota</taxon>
        <taxon>Lepidoptera</taxon>
        <taxon>Glossata</taxon>
        <taxon>Ditrysia</taxon>
        <taxon>Tineoidea</taxon>
        <taxon>Psychidae</taxon>
        <taxon>Oiketicinae</taxon>
        <taxon>Eumeta</taxon>
    </lineage>
</organism>
<dbReference type="OrthoDB" id="416253at2759"/>
<dbReference type="AlphaFoldDB" id="A0A4C1ZMM4"/>
<name>A0A4C1ZMM4_EUMVA</name>
<feature type="signal peptide" evidence="1">
    <location>
        <begin position="1"/>
        <end position="28"/>
    </location>
</feature>
<dbReference type="Gene3D" id="3.20.20.100">
    <property type="entry name" value="NADP-dependent oxidoreductase domain"/>
    <property type="match status" value="1"/>
</dbReference>
<dbReference type="InterPro" id="IPR036812">
    <property type="entry name" value="NAD(P)_OxRdtase_dom_sf"/>
</dbReference>
<reference evidence="3 4" key="1">
    <citation type="journal article" date="2019" name="Commun. Biol.">
        <title>The bagworm genome reveals a unique fibroin gene that provides high tensile strength.</title>
        <authorList>
            <person name="Kono N."/>
            <person name="Nakamura H."/>
            <person name="Ohtoshi R."/>
            <person name="Tomita M."/>
            <person name="Numata K."/>
            <person name="Arakawa K."/>
        </authorList>
    </citation>
    <scope>NUCLEOTIDE SEQUENCE [LARGE SCALE GENOMIC DNA]</scope>
</reference>
<sequence>MTSSTVFVEIAELVIFSLYLLTYRRAEAIEGEDEALAVTLHAAKVFDRRMHDALLLKLLIFGLPERLYRRINNFLTRRCIKCSEELLTLIRAAGDRHRTADRQYHRHYFDGWRSTVVRFMRNFPPRTVRLWNDLPLAAVSEKKVQEVEQAVKWALEAGYRHIDTASIYDTEQAVGRAVADAIRKGKVKREDLFITTKLWNDHHAEDEVVPALRRSLSQLGLDYVDLYLVHWPIAISVTSFRVTAEF</sequence>
<dbReference type="Pfam" id="PF00248">
    <property type="entry name" value="Aldo_ket_red"/>
    <property type="match status" value="1"/>
</dbReference>
<dbReference type="STRING" id="151549.A0A4C1ZMM4"/>
<keyword evidence="4" id="KW-1185">Reference proteome</keyword>
<feature type="domain" description="NADP-dependent oxidoreductase" evidence="2">
    <location>
        <begin position="145"/>
        <end position="233"/>
    </location>
</feature>
<evidence type="ECO:0000259" key="2">
    <source>
        <dbReference type="Pfam" id="PF00248"/>
    </source>
</evidence>
<dbReference type="PRINTS" id="PR00069">
    <property type="entry name" value="ALDKETRDTASE"/>
</dbReference>
<dbReference type="EMBL" id="BGZK01001971">
    <property type="protein sequence ID" value="GBP89018.1"/>
    <property type="molecule type" value="Genomic_DNA"/>
</dbReference>
<feature type="chain" id="PRO_5020021352" evidence="1">
    <location>
        <begin position="29"/>
        <end position="246"/>
    </location>
</feature>
<keyword evidence="1" id="KW-0732">Signal</keyword>
<dbReference type="InterPro" id="IPR018170">
    <property type="entry name" value="Aldo/ket_reductase_CS"/>
</dbReference>
<dbReference type="InterPro" id="IPR020471">
    <property type="entry name" value="AKR"/>
</dbReference>
<comment type="caution">
    <text evidence="3">The sequence shown here is derived from an EMBL/GenBank/DDBJ whole genome shotgun (WGS) entry which is preliminary data.</text>
</comment>
<dbReference type="PANTHER" id="PTHR11732">
    <property type="entry name" value="ALDO/KETO REDUCTASE"/>
    <property type="match status" value="1"/>
</dbReference>
<proteinExistence type="predicted"/>
<accession>A0A4C1ZMM4</accession>